<evidence type="ECO:0000256" key="1">
    <source>
        <dbReference type="SAM" id="MobiDB-lite"/>
    </source>
</evidence>
<dbReference type="KEGG" id="wei:EQG49_04400"/>
<gene>
    <name evidence="3" type="ORF">EQG49_04400</name>
</gene>
<name>A0A4P6YSW4_9LACO</name>
<keyword evidence="4" id="KW-1185">Reference proteome</keyword>
<sequence>MKKVLIGSFVLLASVMLVACGSSSNNANNAKSSSALEASKDSSSSKSDDSTDTLKSLNELAERGESTKELYVTGKMKVGTDDTIKPGIYDLVIKGGDGNIMGDRADVDALDINWIGGVQGNEGGDDSTFRVILFQGDDLDFSSISKVQFTAIKDAKESDRLGQGEYVVGRDIAAGTYKLSTNTKLDPEYDNLGWHISTYDDNTADTQTVDLTPGSSDVAVELTDGEIVTTAYDGDTGDSGSADKTKLIFTPVNQK</sequence>
<evidence type="ECO:0000256" key="2">
    <source>
        <dbReference type="SAM" id="SignalP"/>
    </source>
</evidence>
<proteinExistence type="predicted"/>
<accession>A0A4P6YSW4</accession>
<dbReference type="Proteomes" id="UP000292886">
    <property type="component" value="Chromosome"/>
</dbReference>
<evidence type="ECO:0008006" key="5">
    <source>
        <dbReference type="Google" id="ProtNLM"/>
    </source>
</evidence>
<feature type="compositionally biased region" description="Low complexity" evidence="1">
    <location>
        <begin position="24"/>
        <end position="45"/>
    </location>
</feature>
<evidence type="ECO:0000313" key="3">
    <source>
        <dbReference type="EMBL" id="QBO35756.1"/>
    </source>
</evidence>
<evidence type="ECO:0000313" key="4">
    <source>
        <dbReference type="Proteomes" id="UP000292886"/>
    </source>
</evidence>
<organism evidence="3 4">
    <name type="scientific">Periweissella cryptocerci</name>
    <dbReference type="NCBI Taxonomy" id="2506420"/>
    <lineage>
        <taxon>Bacteria</taxon>
        <taxon>Bacillati</taxon>
        <taxon>Bacillota</taxon>
        <taxon>Bacilli</taxon>
        <taxon>Lactobacillales</taxon>
        <taxon>Lactobacillaceae</taxon>
        <taxon>Periweissella</taxon>
    </lineage>
</organism>
<dbReference type="PROSITE" id="PS51257">
    <property type="entry name" value="PROKAR_LIPOPROTEIN"/>
    <property type="match status" value="1"/>
</dbReference>
<reference evidence="4" key="1">
    <citation type="submission" date="2019-03" db="EMBL/GenBank/DDBJ databases">
        <title>Weissella sp. 26KH-42 Genome sequencing.</title>
        <authorList>
            <person name="Heo J."/>
            <person name="Kim S.-J."/>
            <person name="Kim J.-S."/>
            <person name="Hong S.-B."/>
            <person name="Kwon S.-W."/>
        </authorList>
    </citation>
    <scope>NUCLEOTIDE SEQUENCE [LARGE SCALE GENOMIC DNA]</scope>
    <source>
        <strain evidence="4">26KH-42</strain>
    </source>
</reference>
<feature type="signal peptide" evidence="2">
    <location>
        <begin position="1"/>
        <end position="19"/>
    </location>
</feature>
<feature type="chain" id="PRO_5039005286" description="Lipoprotein" evidence="2">
    <location>
        <begin position="20"/>
        <end position="255"/>
    </location>
</feature>
<dbReference type="OrthoDB" id="1650483at2"/>
<keyword evidence="2" id="KW-0732">Signal</keyword>
<dbReference type="AlphaFoldDB" id="A0A4P6YSW4"/>
<dbReference type="EMBL" id="CP037940">
    <property type="protein sequence ID" value="QBO35756.1"/>
    <property type="molecule type" value="Genomic_DNA"/>
</dbReference>
<dbReference type="RefSeq" id="WP_133362835.1">
    <property type="nucleotide sequence ID" value="NZ_CP037940.1"/>
</dbReference>
<protein>
    <recommendedName>
        <fullName evidence="5">Lipoprotein</fullName>
    </recommendedName>
</protein>
<feature type="region of interest" description="Disordered" evidence="1">
    <location>
        <begin position="24"/>
        <end position="54"/>
    </location>
</feature>